<dbReference type="InterPro" id="IPR041588">
    <property type="entry name" value="Integrase_H2C2"/>
</dbReference>
<gene>
    <name evidence="2" type="ORF">PHMEG_00018027</name>
</gene>
<comment type="caution">
    <text evidence="2">The sequence shown here is derived from an EMBL/GenBank/DDBJ whole genome shotgun (WGS) entry which is preliminary data.</text>
</comment>
<keyword evidence="3" id="KW-1185">Reference proteome</keyword>
<evidence type="ECO:0000313" key="2">
    <source>
        <dbReference type="EMBL" id="OWZ09290.1"/>
    </source>
</evidence>
<reference evidence="3" key="1">
    <citation type="submission" date="2017-03" db="EMBL/GenBank/DDBJ databases">
        <title>Phytopthora megakarya and P. palmivora, two closely related causual agents of cacao black pod achieved similar genome size and gene model numbers by different mechanisms.</title>
        <authorList>
            <person name="Ali S."/>
            <person name="Shao J."/>
            <person name="Larry D.J."/>
            <person name="Kronmiller B."/>
            <person name="Shen D."/>
            <person name="Strem M.D."/>
            <person name="Melnick R.L."/>
            <person name="Guiltinan M.J."/>
            <person name="Tyler B.M."/>
            <person name="Meinhardt L.W."/>
            <person name="Bailey B.A."/>
        </authorList>
    </citation>
    <scope>NUCLEOTIDE SEQUENCE [LARGE SCALE GENOMIC DNA]</scope>
    <source>
        <strain evidence="3">zdho120</strain>
    </source>
</reference>
<organism evidence="2 3">
    <name type="scientific">Phytophthora megakarya</name>
    <dbReference type="NCBI Taxonomy" id="4795"/>
    <lineage>
        <taxon>Eukaryota</taxon>
        <taxon>Sar</taxon>
        <taxon>Stramenopiles</taxon>
        <taxon>Oomycota</taxon>
        <taxon>Peronosporomycetes</taxon>
        <taxon>Peronosporales</taxon>
        <taxon>Peronosporaceae</taxon>
        <taxon>Phytophthora</taxon>
    </lineage>
</organism>
<dbReference type="InterPro" id="IPR001584">
    <property type="entry name" value="Integrase_cat-core"/>
</dbReference>
<proteinExistence type="predicted"/>
<dbReference type="EMBL" id="NBNE01002841">
    <property type="protein sequence ID" value="OWZ09290.1"/>
    <property type="molecule type" value="Genomic_DNA"/>
</dbReference>
<protein>
    <submittedName>
        <fullName evidence="2">Retrotransposon protein</fullName>
    </submittedName>
</protein>
<evidence type="ECO:0000259" key="1">
    <source>
        <dbReference type="PROSITE" id="PS50994"/>
    </source>
</evidence>
<evidence type="ECO:0000313" key="3">
    <source>
        <dbReference type="Proteomes" id="UP000198211"/>
    </source>
</evidence>
<dbReference type="InterPro" id="IPR050951">
    <property type="entry name" value="Retrovirus_Pol_polyprotein"/>
</dbReference>
<dbReference type="OrthoDB" id="118872at2759"/>
<accession>A0A225VXJ8</accession>
<dbReference type="GO" id="GO:0015074">
    <property type="term" value="P:DNA integration"/>
    <property type="evidence" value="ECO:0007669"/>
    <property type="project" value="InterPro"/>
</dbReference>
<dbReference type="Proteomes" id="UP000198211">
    <property type="component" value="Unassembled WGS sequence"/>
</dbReference>
<dbReference type="AlphaFoldDB" id="A0A225VXJ8"/>
<dbReference type="PANTHER" id="PTHR37984">
    <property type="entry name" value="PROTEIN CBG26694"/>
    <property type="match status" value="1"/>
</dbReference>
<dbReference type="InterPro" id="IPR036397">
    <property type="entry name" value="RNaseH_sf"/>
</dbReference>
<name>A0A225VXJ8_9STRA</name>
<sequence length="254" mass="28737">MTLRQWVAPLPNITSDLKKRIRRRRKCAPPIETTPSSLLTSSQPNLRPLNHPGFEFSTRDTIVNAQIRNESNRPAIAIGSNSDAHCGPQGHRGRDATIESIKRFVYLDHLRARVEGFLSGCLLCHHVKGSKIIHRPWGETYRTNERNGALHWDFLSLGESFAGDRYLLVRKDEATPFCELTPCSNPTSTGAVDAILAWYSRYGIPPLWISDHGSHFQNAVVQEICRRLKSRQKFTVAYSPWINGSIERANPDII</sequence>
<dbReference type="Gene3D" id="3.30.420.10">
    <property type="entry name" value="Ribonuclease H-like superfamily/Ribonuclease H"/>
    <property type="match status" value="1"/>
</dbReference>
<dbReference type="Pfam" id="PF17921">
    <property type="entry name" value="Integrase_H2C2"/>
    <property type="match status" value="1"/>
</dbReference>
<dbReference type="PANTHER" id="PTHR37984:SF5">
    <property type="entry name" value="PROTEIN NYNRIN-LIKE"/>
    <property type="match status" value="1"/>
</dbReference>
<dbReference type="PROSITE" id="PS50994">
    <property type="entry name" value="INTEGRASE"/>
    <property type="match status" value="1"/>
</dbReference>
<dbReference type="SUPFAM" id="SSF53098">
    <property type="entry name" value="Ribonuclease H-like"/>
    <property type="match status" value="1"/>
</dbReference>
<feature type="domain" description="Integrase catalytic" evidence="1">
    <location>
        <begin position="132"/>
        <end position="254"/>
    </location>
</feature>
<dbReference type="GO" id="GO:0003676">
    <property type="term" value="F:nucleic acid binding"/>
    <property type="evidence" value="ECO:0007669"/>
    <property type="project" value="InterPro"/>
</dbReference>
<dbReference type="InterPro" id="IPR012337">
    <property type="entry name" value="RNaseH-like_sf"/>
</dbReference>